<dbReference type="AlphaFoldDB" id="A0A5R9E8N1"/>
<feature type="compositionally biased region" description="Polar residues" evidence="1">
    <location>
        <begin position="1"/>
        <end position="16"/>
    </location>
</feature>
<dbReference type="PROSITE" id="PS51257">
    <property type="entry name" value="PROKAR_LIPOPROTEIN"/>
    <property type="match status" value="1"/>
</dbReference>
<accession>A0A5R9E8N1</accession>
<feature type="compositionally biased region" description="Pro residues" evidence="1">
    <location>
        <begin position="28"/>
        <end position="53"/>
    </location>
</feature>
<evidence type="ECO:0000313" key="3">
    <source>
        <dbReference type="Proteomes" id="UP000305921"/>
    </source>
</evidence>
<comment type="caution">
    <text evidence="2">The sequence shown here is derived from an EMBL/GenBank/DDBJ whole genome shotgun (WGS) entry which is preliminary data.</text>
</comment>
<dbReference type="EMBL" id="VAWE01000001">
    <property type="protein sequence ID" value="TLQ45577.1"/>
    <property type="molecule type" value="Genomic_DNA"/>
</dbReference>
<gene>
    <name evidence="2" type="ORF">FEF34_23535</name>
</gene>
<organism evidence="2 3">
    <name type="scientific">Streptomyces marianii</name>
    <dbReference type="NCBI Taxonomy" id="1817406"/>
    <lineage>
        <taxon>Bacteria</taxon>
        <taxon>Bacillati</taxon>
        <taxon>Actinomycetota</taxon>
        <taxon>Actinomycetes</taxon>
        <taxon>Kitasatosporales</taxon>
        <taxon>Streptomycetaceae</taxon>
        <taxon>Streptomyces</taxon>
    </lineage>
</organism>
<dbReference type="Proteomes" id="UP000305921">
    <property type="component" value="Unassembled WGS sequence"/>
</dbReference>
<name>A0A5R9E8N1_9ACTN</name>
<sequence length="164" mass="16376">MDTAPSRISPTPSGRSGITPGFAAGGCPQPPRCGPPPQPGPPVRGGTGPPPGPVGGAHRPPGGCSLDHFEEVSGASAGPGAPASRSSDGEDPGEAQPGVSFTVVHLVDVSRSRLGEPAGSRRLSARQGGRLAAIVPRTGRGRAGPWISFSPALCVRQRADWADG</sequence>
<proteinExistence type="predicted"/>
<evidence type="ECO:0000256" key="1">
    <source>
        <dbReference type="SAM" id="MobiDB-lite"/>
    </source>
</evidence>
<protein>
    <submittedName>
        <fullName evidence="2">Uncharacterized protein</fullName>
    </submittedName>
</protein>
<keyword evidence="3" id="KW-1185">Reference proteome</keyword>
<evidence type="ECO:0000313" key="2">
    <source>
        <dbReference type="EMBL" id="TLQ45577.1"/>
    </source>
</evidence>
<feature type="region of interest" description="Disordered" evidence="1">
    <location>
        <begin position="1"/>
        <end position="101"/>
    </location>
</feature>
<feature type="compositionally biased region" description="Low complexity" evidence="1">
    <location>
        <begin position="73"/>
        <end position="86"/>
    </location>
</feature>
<reference evidence="2 3" key="1">
    <citation type="submission" date="2019-05" db="EMBL/GenBank/DDBJ databases">
        <title>Streptomyces marianii sp. nov., a novel marine actinomycete from southern coast of India.</title>
        <authorList>
            <person name="Iniyan A.M."/>
            <person name="Wink J."/>
            <person name="Ramprasad E."/>
            <person name="Ramana C.V."/>
            <person name="Bunk B."/>
            <person name="Sproer C."/>
            <person name="Joseph F.-J.R.S."/>
            <person name="Vincent S.G.P."/>
        </authorList>
    </citation>
    <scope>NUCLEOTIDE SEQUENCE [LARGE SCALE GENOMIC DNA]</scope>
    <source>
        <strain evidence="2 3">ICN19</strain>
    </source>
</reference>